<dbReference type="PANTHER" id="PTHR36530">
    <property type="entry name" value="INHIBITOR OF CYSTEINE PEPTIDASE"/>
    <property type="match status" value="1"/>
</dbReference>
<evidence type="ECO:0000256" key="2">
    <source>
        <dbReference type="ARBA" id="ARBA00022704"/>
    </source>
</evidence>
<name>X1IT70_9ZZZZ</name>
<dbReference type="Pfam" id="PF09394">
    <property type="entry name" value="Inhibitor_I42"/>
    <property type="match status" value="1"/>
</dbReference>
<evidence type="ECO:0000259" key="3">
    <source>
        <dbReference type="Pfam" id="PF09394"/>
    </source>
</evidence>
<comment type="caution">
    <text evidence="4">The sequence shown here is derived from an EMBL/GenBank/DDBJ whole genome shotgun (WGS) entry which is preliminary data.</text>
</comment>
<dbReference type="SUPFAM" id="SSF141066">
    <property type="entry name" value="ICP-like"/>
    <property type="match status" value="1"/>
</dbReference>
<dbReference type="GO" id="GO:0004869">
    <property type="term" value="F:cysteine-type endopeptidase inhibitor activity"/>
    <property type="evidence" value="ECO:0007669"/>
    <property type="project" value="UniProtKB-KW"/>
</dbReference>
<gene>
    <name evidence="4" type="ORF">S03H2_54762</name>
</gene>
<dbReference type="PANTHER" id="PTHR36530:SF1">
    <property type="entry name" value="AMOEBIASIN-1"/>
    <property type="match status" value="1"/>
</dbReference>
<evidence type="ECO:0000256" key="1">
    <source>
        <dbReference type="ARBA" id="ARBA00022690"/>
    </source>
</evidence>
<dbReference type="AlphaFoldDB" id="X1IT70"/>
<dbReference type="PROSITE" id="PS51257">
    <property type="entry name" value="PROKAR_LIPOPROTEIN"/>
    <property type="match status" value="1"/>
</dbReference>
<dbReference type="EMBL" id="BARU01034935">
    <property type="protein sequence ID" value="GAH69304.1"/>
    <property type="molecule type" value="Genomic_DNA"/>
</dbReference>
<organism evidence="4">
    <name type="scientific">marine sediment metagenome</name>
    <dbReference type="NCBI Taxonomy" id="412755"/>
    <lineage>
        <taxon>unclassified sequences</taxon>
        <taxon>metagenomes</taxon>
        <taxon>ecological metagenomes</taxon>
    </lineage>
</organism>
<keyword evidence="2" id="KW-0789">Thiol protease inhibitor</keyword>
<dbReference type="InterPro" id="IPR018990">
    <property type="entry name" value="Prot_inh_I42_chagasin"/>
</dbReference>
<evidence type="ECO:0000313" key="4">
    <source>
        <dbReference type="EMBL" id="GAH69304.1"/>
    </source>
</evidence>
<protein>
    <recommendedName>
        <fullName evidence="3">Proteinase inhibitor I42 chagasin domain-containing protein</fullName>
    </recommendedName>
</protein>
<accession>X1IT70</accession>
<keyword evidence="1" id="KW-0646">Protease inhibitor</keyword>
<dbReference type="InterPro" id="IPR036331">
    <property type="entry name" value="Chagasin-like_sf"/>
</dbReference>
<proteinExistence type="predicted"/>
<feature type="domain" description="Proteinase inhibitor I42 chagasin" evidence="3">
    <location>
        <begin position="34"/>
        <end position="123"/>
    </location>
</feature>
<sequence length="127" mass="14050">MNKFLMVVAILTISLVAGCVGGAKTYTDSGQTINVAINQEFIIALGSNPTTGYSWQESHDETMVKLVKSEYEMGKEAEEGMVGAGGIEYFRFKALKTGKTDITMVYRRPWEEPTPQDVTKVFTVDIK</sequence>
<reference evidence="4" key="1">
    <citation type="journal article" date="2014" name="Front. Microbiol.">
        <title>High frequency of phylogenetically diverse reductive dehalogenase-homologous genes in deep subseafloor sedimentary metagenomes.</title>
        <authorList>
            <person name="Kawai M."/>
            <person name="Futagami T."/>
            <person name="Toyoda A."/>
            <person name="Takaki Y."/>
            <person name="Nishi S."/>
            <person name="Hori S."/>
            <person name="Arai W."/>
            <person name="Tsubouchi T."/>
            <person name="Morono Y."/>
            <person name="Uchiyama I."/>
            <person name="Ito T."/>
            <person name="Fujiyama A."/>
            <person name="Inagaki F."/>
            <person name="Takami H."/>
        </authorList>
    </citation>
    <scope>NUCLEOTIDE SEQUENCE</scope>
    <source>
        <strain evidence="4">Expedition CK06-06</strain>
    </source>
</reference>
<dbReference type="Gene3D" id="2.60.40.2020">
    <property type="match status" value="1"/>
</dbReference>
<dbReference type="InterPro" id="IPR052781">
    <property type="entry name" value="Cys_protease_inhibitor_I42"/>
</dbReference>